<keyword evidence="2" id="KW-1185">Reference proteome</keyword>
<dbReference type="KEGG" id="tpr:Tpau_0955"/>
<dbReference type="Proteomes" id="UP000001213">
    <property type="component" value="Chromosome"/>
</dbReference>
<dbReference type="PANTHER" id="PTHR31902:SF22">
    <property type="entry name" value="SLL1203 PROTEIN"/>
    <property type="match status" value="1"/>
</dbReference>
<evidence type="ECO:0000313" key="2">
    <source>
        <dbReference type="Proteomes" id="UP000001213"/>
    </source>
</evidence>
<dbReference type="STRING" id="521096.Tpau_0955"/>
<dbReference type="RefSeq" id="WP_013125628.1">
    <property type="nucleotide sequence ID" value="NC_014158.1"/>
</dbReference>
<proteinExistence type="predicted"/>
<name>D5UUL7_TSUPD</name>
<reference evidence="2" key="1">
    <citation type="submission" date="2010-03" db="EMBL/GenBank/DDBJ databases">
        <title>The complete chromosome of Tsukamurella paurometabola DSM 20162.</title>
        <authorList>
            <consortium name="US DOE Joint Genome Institute (JGI-PGF)"/>
            <person name="Lucas S."/>
            <person name="Copeland A."/>
            <person name="Lapidus A."/>
            <person name="Glavina del Rio T."/>
            <person name="Dalin E."/>
            <person name="Tice H."/>
            <person name="Bruce D."/>
            <person name="Goodwin L."/>
            <person name="Pitluck S."/>
            <person name="Kyrpides N."/>
            <person name="Mavromatis K."/>
            <person name="Ivanova N."/>
            <person name="Mikhailova N."/>
            <person name="Munk A.C."/>
            <person name="Brettin T."/>
            <person name="Detter J.C."/>
            <person name="Tapia R."/>
            <person name="Han C."/>
            <person name="Larimer F."/>
            <person name="Land M."/>
            <person name="Hauser L."/>
            <person name="Markowitz V."/>
            <person name="Cheng J.-F."/>
            <person name="Hugenholtz P."/>
            <person name="Woyke T."/>
            <person name="Wu D."/>
            <person name="Jando M."/>
            <person name="Brambilla E."/>
            <person name="Klenk H.-P."/>
            <person name="Eisen J.A."/>
        </authorList>
    </citation>
    <scope>NUCLEOTIDE SEQUENCE [LARGE SCALE GENOMIC DNA]</scope>
    <source>
        <strain evidence="2">ATCC 8368 / DSM 20162 / CCUG 35730 / CIP 100753 / JCM 10117 / KCTC 9821 / NBRC 16120 / NCIMB 702349 / NCTC 13040</strain>
    </source>
</reference>
<dbReference type="CDD" id="cd03062">
    <property type="entry name" value="TRX_Fd_Sucrase"/>
    <property type="match status" value="1"/>
</dbReference>
<organism evidence="1 2">
    <name type="scientific">Tsukamurella paurometabola (strain ATCC 8368 / DSM 20162 / CCUG 35730 / CIP 100753 / JCM 10117 / KCTC 9821 / NBRC 16120 / NCIMB 702349 / NCTC 13040)</name>
    <name type="common">Corynebacterium paurometabolum</name>
    <dbReference type="NCBI Taxonomy" id="521096"/>
    <lineage>
        <taxon>Bacteria</taxon>
        <taxon>Bacillati</taxon>
        <taxon>Actinomycetota</taxon>
        <taxon>Actinomycetes</taxon>
        <taxon>Mycobacteriales</taxon>
        <taxon>Tsukamurellaceae</taxon>
        <taxon>Tsukamurella</taxon>
    </lineage>
</organism>
<dbReference type="InterPro" id="IPR010350">
    <property type="entry name" value="Aim32/Apd1-like_bac"/>
</dbReference>
<sequence length="313" mass="33639">MHQTPHCSDFVDEPLPGTATQELGWLCIENDAGWGRDPFSGENFASEVGAAIERFAEERDLRVLLIRRPGRAAGARAAHRVYVARSAAGETALRRYEVDEYAQIPSLPVDDPAAGEPAEPIALVCTNGKRDVCCAVRGRPLAAALAAGYAEPVVWECSHTGGHRFAPVLIVLPTGYTYGRVTEVEAREVFDAARDGVVATVGLRGRSSTPPVAQVAEVAVRESVPAFGPDLVRVTVESGDVPKHGAATGLATVRHRDGRVWRVAVAADELEPRIASCGKSPSPARAWRITEIVTEPVAADRNCHQFESHFDHD</sequence>
<dbReference type="PANTHER" id="PTHR31902">
    <property type="entry name" value="ACTIN PATCHES DISTAL PROTEIN 1"/>
    <property type="match status" value="1"/>
</dbReference>
<dbReference type="eggNOG" id="COG4759">
    <property type="taxonomic scope" value="Bacteria"/>
</dbReference>
<dbReference type="PIRSF" id="PIRSF035042">
    <property type="entry name" value="UCP035042_thirdx"/>
    <property type="match status" value="1"/>
</dbReference>
<dbReference type="HOGENOM" id="CLU_050357_1_0_11"/>
<dbReference type="InterPro" id="IPR009737">
    <property type="entry name" value="Aim32/Apd1-like"/>
</dbReference>
<dbReference type="Pfam" id="PF06999">
    <property type="entry name" value="Suc_Fer-like"/>
    <property type="match status" value="1"/>
</dbReference>
<dbReference type="Gene3D" id="3.40.30.10">
    <property type="entry name" value="Glutaredoxin"/>
    <property type="match status" value="1"/>
</dbReference>
<dbReference type="SUPFAM" id="SSF52833">
    <property type="entry name" value="Thioredoxin-like"/>
    <property type="match status" value="1"/>
</dbReference>
<dbReference type="EMBL" id="CP001966">
    <property type="protein sequence ID" value="ADG77588.1"/>
    <property type="molecule type" value="Genomic_DNA"/>
</dbReference>
<evidence type="ECO:0000313" key="1">
    <source>
        <dbReference type="EMBL" id="ADG77588.1"/>
    </source>
</evidence>
<protein>
    <submittedName>
        <fullName evidence="1">Sucraseferredoxin family protein</fullName>
    </submittedName>
</protein>
<reference evidence="1 2" key="2">
    <citation type="journal article" date="2011" name="Stand. Genomic Sci.">
        <title>Complete genome sequence of Tsukamurella paurometabola type strain (no. 33).</title>
        <authorList>
            <person name="Munk A.C."/>
            <person name="Lapidus A."/>
            <person name="Lucas S."/>
            <person name="Nolan M."/>
            <person name="Tice H."/>
            <person name="Cheng J.F."/>
            <person name="Del Rio T.G."/>
            <person name="Goodwin L."/>
            <person name="Pitluck S."/>
            <person name="Liolios K."/>
            <person name="Huntemann M."/>
            <person name="Ivanova N."/>
            <person name="Mavromatis K."/>
            <person name="Mikhailova N."/>
            <person name="Pati A."/>
            <person name="Chen A."/>
            <person name="Palaniappan K."/>
            <person name="Tapia R."/>
            <person name="Han C."/>
            <person name="Land M."/>
            <person name="Hauser L."/>
            <person name="Chang Y.J."/>
            <person name="Jeffries C.D."/>
            <person name="Brettin T."/>
            <person name="Yasawong M."/>
            <person name="Brambilla E.M."/>
            <person name="Rohde M."/>
            <person name="Sikorski J."/>
            <person name="Goker M."/>
            <person name="Detter J.C."/>
            <person name="Woyke T."/>
            <person name="Bristow J."/>
            <person name="Eisen J.A."/>
            <person name="Markowitz V."/>
            <person name="Hugenholtz P."/>
            <person name="Kyrpides N.C."/>
            <person name="Klenk H.P."/>
        </authorList>
    </citation>
    <scope>NUCLEOTIDE SEQUENCE [LARGE SCALE GENOMIC DNA]</scope>
    <source>
        <strain evidence="2">ATCC 8368 / DSM 20162 / CCUG 35730 / CIP 100753 / JCM 10117 / KCTC 9821 / NBRC 16120 / NCIMB 702349 / NCTC 13040</strain>
    </source>
</reference>
<gene>
    <name evidence="1" type="ordered locus">Tpau_0955</name>
</gene>
<accession>D5UUL7</accession>
<dbReference type="InterPro" id="IPR036249">
    <property type="entry name" value="Thioredoxin-like_sf"/>
</dbReference>
<dbReference type="AlphaFoldDB" id="D5UUL7"/>